<evidence type="ECO:0000256" key="2">
    <source>
        <dbReference type="ARBA" id="ARBA00022763"/>
    </source>
</evidence>
<keyword evidence="3" id="KW-0539">Nucleus</keyword>
<dbReference type="RefSeq" id="XP_039114223.1">
    <property type="nucleotide sequence ID" value="XM_039258289.1"/>
</dbReference>
<dbReference type="GO" id="GO:0005634">
    <property type="term" value="C:nucleus"/>
    <property type="evidence" value="ECO:0007669"/>
    <property type="project" value="UniProtKB-SubCell"/>
</dbReference>
<dbReference type="PANTHER" id="PTHR23196">
    <property type="entry name" value="PAX TRANSCRIPTION ACTIVATION DOMAIN INTERACTING PROTEIN"/>
    <property type="match status" value="1"/>
</dbReference>
<keyword evidence="6" id="KW-1185">Reference proteome</keyword>
<dbReference type="Pfam" id="PF16770">
    <property type="entry name" value="RTT107_BRCT_5"/>
    <property type="match status" value="1"/>
</dbReference>
<sequence length="1102" mass="120838">MPSLPADFEETQPLDSPRSVDGGRLMDRHLFGETQALDDPDFDDLGICDWGKTQLIDDGDQDDIGTERTVVQSDSEGLLDDGTSHCGGETKLGVDGMISEKKEPPVDSDASTDDEGCKGTHISSSLLLNGGSCKSNGPVRRNFTSVRAASLRASALAARIAAPKTTGSNPNSSCSDSESSQMQEDLVSRLSCKRVLEFDSSPNAAADLISCHVKTVEERDETKGRSDDNSIMKSFKEVTPEEEQTIGGNLHAGLTYVHSQEPESQSQANALDVVDNFLLINEIGLSQDVNTENAHKVQLTPISCVKGTRSLAQKVDLRSPVGKRGIFEWVDSLEDDGGGDFFRRKKDLFFKKKDKRKKSQSVPAKARRLCLGTTEDAMHRVVENKDSIPRNNLETRIFASDSKLILNDSLINDKALVSIKVKKNLDKYLDELSSPKHLEQQLEATGGGEDAIMNAVGPDTQMAAEAMEALGQNLSIIGSKDDALPLFGIAEKSSHDTVIEVPPKRVLRQRRVSENVGVGSECKRVPLKRHSKVSRVVHNLSPEGQSNTGSLANGNESSASLNVENRVLDRDASRALKIIDNPVVNGPGSMIRDLTSHCNRLDVNKLREEDSNIRSPAKDVFHCPKRRRTCHSISGSGALKDNPCLKNQSALVIDMLATIVNPPTGQRKKIFIKSVCGIRDLAIQKRRAAFMHKKSYFDTTPPNTEKSSRVSGVKTRSSMNSSLFKHHPEKKVTGRQREAIFNEAGLADAVHDDSIVATSDRANNTEATLGMQDEVSICHTKDGGECSKSAHTPKGKVSLSALNCTSPLKDADAVSPVCMAQDPSRISSKKGFSMLSLTRELTRLDATSSTPSQISKHSRRRKDMASVHVLFSHHLDGDIIKQQKKILARLGAHLASSMSDATHFVTDKFVRTRNMLEAIALGKPVVTYMWLESCGQASCFIDEKNYILRDFKKEKEIGFIMPVSLARSCQSPLLQGKRVFITPNVKPSREVVASLVKAAQGLPIERIGRNTIKDDKLLDDLLVLSCEEDYPTCIPLLEKGMEVFSSELVLNGIVIQKLEYERLVVLTNSSDQTELLFLESKRTRSTVWLRSGSQFIPVTKCS</sequence>
<dbReference type="SMART" id="SM00292">
    <property type="entry name" value="BRCT"/>
    <property type="match status" value="1"/>
</dbReference>
<name>A0AB40AH93_DIOCR</name>
<dbReference type="InterPro" id="IPR051579">
    <property type="entry name" value="DDR_Transcriptional_Reg"/>
</dbReference>
<gene>
    <name evidence="7" type="primary">LOC120249692</name>
</gene>
<evidence type="ECO:0000256" key="3">
    <source>
        <dbReference type="ARBA" id="ARBA00023242"/>
    </source>
</evidence>
<dbReference type="GeneID" id="120249692"/>
<feature type="region of interest" description="Disordered" evidence="4">
    <location>
        <begin position="1"/>
        <end position="33"/>
    </location>
</feature>
<dbReference type="AlphaFoldDB" id="A0AB40AH93"/>
<evidence type="ECO:0000313" key="6">
    <source>
        <dbReference type="Proteomes" id="UP001515500"/>
    </source>
</evidence>
<feature type="domain" description="BRCT" evidence="5">
    <location>
        <begin position="884"/>
        <end position="948"/>
    </location>
</feature>
<feature type="compositionally biased region" description="Low complexity" evidence="4">
    <location>
        <begin position="161"/>
        <end position="180"/>
    </location>
</feature>
<protein>
    <submittedName>
        <fullName evidence="7">Uncharacterized protein LOC120249692</fullName>
    </submittedName>
</protein>
<dbReference type="Gene3D" id="3.40.50.10190">
    <property type="entry name" value="BRCT domain"/>
    <property type="match status" value="2"/>
</dbReference>
<comment type="subcellular location">
    <subcellularLocation>
        <location evidence="1">Nucleus</location>
    </subcellularLocation>
</comment>
<feature type="compositionally biased region" description="Polar residues" evidence="4">
    <location>
        <begin position="542"/>
        <end position="558"/>
    </location>
</feature>
<keyword evidence="2" id="KW-0227">DNA damage</keyword>
<feature type="region of interest" description="Disordered" evidence="4">
    <location>
        <begin position="538"/>
        <end position="558"/>
    </location>
</feature>
<feature type="region of interest" description="Disordered" evidence="4">
    <location>
        <begin position="75"/>
        <end position="116"/>
    </location>
</feature>
<dbReference type="CDD" id="cd18432">
    <property type="entry name" value="BRCT_PAXIP1_rpt6_like"/>
    <property type="match status" value="1"/>
</dbReference>
<proteinExistence type="predicted"/>
<dbReference type="InterPro" id="IPR001357">
    <property type="entry name" value="BRCT_dom"/>
</dbReference>
<dbReference type="PANTHER" id="PTHR23196:SF1">
    <property type="entry name" value="PAX-INTERACTING PROTEIN 1"/>
    <property type="match status" value="1"/>
</dbReference>
<dbReference type="GO" id="GO:0006974">
    <property type="term" value="P:DNA damage response"/>
    <property type="evidence" value="ECO:0007669"/>
    <property type="project" value="UniProtKB-KW"/>
</dbReference>
<dbReference type="SUPFAM" id="SSF52113">
    <property type="entry name" value="BRCT domain"/>
    <property type="match status" value="1"/>
</dbReference>
<dbReference type="CDD" id="cd17744">
    <property type="entry name" value="BRCT_MDC1_rpt1"/>
    <property type="match status" value="1"/>
</dbReference>
<evidence type="ECO:0000256" key="4">
    <source>
        <dbReference type="SAM" id="MobiDB-lite"/>
    </source>
</evidence>
<accession>A0AB40AH93</accession>
<evidence type="ECO:0000313" key="7">
    <source>
        <dbReference type="RefSeq" id="XP_039114223.1"/>
    </source>
</evidence>
<dbReference type="InterPro" id="IPR036420">
    <property type="entry name" value="BRCT_dom_sf"/>
</dbReference>
<organism evidence="6 7">
    <name type="scientific">Dioscorea cayennensis subsp. rotundata</name>
    <name type="common">White Guinea yam</name>
    <name type="synonym">Dioscorea rotundata</name>
    <dbReference type="NCBI Taxonomy" id="55577"/>
    <lineage>
        <taxon>Eukaryota</taxon>
        <taxon>Viridiplantae</taxon>
        <taxon>Streptophyta</taxon>
        <taxon>Embryophyta</taxon>
        <taxon>Tracheophyta</taxon>
        <taxon>Spermatophyta</taxon>
        <taxon>Magnoliopsida</taxon>
        <taxon>Liliopsida</taxon>
        <taxon>Dioscoreales</taxon>
        <taxon>Dioscoreaceae</taxon>
        <taxon>Dioscorea</taxon>
    </lineage>
</organism>
<evidence type="ECO:0000256" key="1">
    <source>
        <dbReference type="ARBA" id="ARBA00004123"/>
    </source>
</evidence>
<reference evidence="7" key="1">
    <citation type="submission" date="2025-08" db="UniProtKB">
        <authorList>
            <consortium name="RefSeq"/>
        </authorList>
    </citation>
    <scope>IDENTIFICATION</scope>
</reference>
<dbReference type="Proteomes" id="UP001515500">
    <property type="component" value="Chromosome 19"/>
</dbReference>
<dbReference type="Pfam" id="PF16589">
    <property type="entry name" value="BRCT_2"/>
    <property type="match status" value="1"/>
</dbReference>
<feature type="region of interest" description="Disordered" evidence="4">
    <location>
        <begin position="696"/>
        <end position="721"/>
    </location>
</feature>
<feature type="region of interest" description="Disordered" evidence="4">
    <location>
        <begin position="161"/>
        <end position="181"/>
    </location>
</feature>
<evidence type="ECO:0000259" key="5">
    <source>
        <dbReference type="PROSITE" id="PS50172"/>
    </source>
</evidence>
<dbReference type="PROSITE" id="PS50172">
    <property type="entry name" value="BRCT"/>
    <property type="match status" value="1"/>
</dbReference>